<reference evidence="1" key="1">
    <citation type="journal article" date="2014" name="Front. Microbiol.">
        <title>High frequency of phylogenetically diverse reductive dehalogenase-homologous genes in deep subseafloor sedimentary metagenomes.</title>
        <authorList>
            <person name="Kawai M."/>
            <person name="Futagami T."/>
            <person name="Toyoda A."/>
            <person name="Takaki Y."/>
            <person name="Nishi S."/>
            <person name="Hori S."/>
            <person name="Arai W."/>
            <person name="Tsubouchi T."/>
            <person name="Morono Y."/>
            <person name="Uchiyama I."/>
            <person name="Ito T."/>
            <person name="Fujiyama A."/>
            <person name="Inagaki F."/>
            <person name="Takami H."/>
        </authorList>
    </citation>
    <scope>NUCLEOTIDE SEQUENCE</scope>
    <source>
        <strain evidence="1">Expedition CK06-06</strain>
    </source>
</reference>
<evidence type="ECO:0008006" key="2">
    <source>
        <dbReference type="Google" id="ProtNLM"/>
    </source>
</evidence>
<dbReference type="AlphaFoldDB" id="X1P118"/>
<gene>
    <name evidence="1" type="ORF">S06H3_56092</name>
</gene>
<accession>X1P118</accession>
<feature type="non-terminal residue" evidence="1">
    <location>
        <position position="1"/>
    </location>
</feature>
<protein>
    <recommendedName>
        <fullName evidence="2">FlgD Ig-like domain-containing protein</fullName>
    </recommendedName>
</protein>
<name>X1P118_9ZZZZ</name>
<organism evidence="1">
    <name type="scientific">marine sediment metagenome</name>
    <dbReference type="NCBI Taxonomy" id="412755"/>
    <lineage>
        <taxon>unclassified sequences</taxon>
        <taxon>metagenomes</taxon>
        <taxon>ecological metagenomes</taxon>
    </lineage>
</organism>
<proteinExistence type="predicted"/>
<sequence>EVPMSWMSNYFHLDSANQDYDSLADSIHVQGLAEIDSISFTTIYDYQYNHFWSDELIPDAQAHGVLEDTDSSKVIGILYPGTGNWISAFWTVDGRPDAAHWGDWRDMVTGMLGAFGFPGISERFSQERTKKLELNITPDPFVRSTIIKYTIPVDGNVNLQVFDKIGQYIITLNDDYKHMGSYTNIWDGKDAKAMNVPNGIYFVRLTCGKFSATAKLVVVR</sequence>
<dbReference type="EMBL" id="BARV01036051">
    <property type="protein sequence ID" value="GAI49972.1"/>
    <property type="molecule type" value="Genomic_DNA"/>
</dbReference>
<dbReference type="InterPro" id="IPR026444">
    <property type="entry name" value="Secre_tail"/>
</dbReference>
<dbReference type="NCBIfam" id="TIGR04183">
    <property type="entry name" value="Por_Secre_tail"/>
    <property type="match status" value="1"/>
</dbReference>
<dbReference type="Gene3D" id="2.60.40.4070">
    <property type="match status" value="1"/>
</dbReference>
<evidence type="ECO:0000313" key="1">
    <source>
        <dbReference type="EMBL" id="GAI49972.1"/>
    </source>
</evidence>
<comment type="caution">
    <text evidence="1">The sequence shown here is derived from an EMBL/GenBank/DDBJ whole genome shotgun (WGS) entry which is preliminary data.</text>
</comment>